<accession>A0ABV7FA42</accession>
<evidence type="ECO:0000313" key="3">
    <source>
        <dbReference type="Proteomes" id="UP001595530"/>
    </source>
</evidence>
<sequence length="151" mass="16864">MNTAEASAKVEPGLKSKSGAKIGRPKTRHEKLKPISTRCPAAVYTYLKGITPFLNTSLTAMFADMFDRFMNERPWESGLHWRKPKTAVSLVGKKVGSTGWIQLNISLTPEQADRVEKTATICGVSKACFCYTAIFWWVTYVYPPATKKISK</sequence>
<name>A0ABV7FA42_9BURK</name>
<proteinExistence type="predicted"/>
<evidence type="ECO:0000313" key="2">
    <source>
        <dbReference type="EMBL" id="MFC3110923.1"/>
    </source>
</evidence>
<keyword evidence="3" id="KW-1185">Reference proteome</keyword>
<dbReference type="EMBL" id="JBHRTP010000091">
    <property type="protein sequence ID" value="MFC3110923.1"/>
    <property type="molecule type" value="Genomic_DNA"/>
</dbReference>
<organism evidence="2 3">
    <name type="scientific">Undibacterium arcticum</name>
    <dbReference type="NCBI Taxonomy" id="1762892"/>
    <lineage>
        <taxon>Bacteria</taxon>
        <taxon>Pseudomonadati</taxon>
        <taxon>Pseudomonadota</taxon>
        <taxon>Betaproteobacteria</taxon>
        <taxon>Burkholderiales</taxon>
        <taxon>Oxalobacteraceae</taxon>
        <taxon>Undibacterium</taxon>
    </lineage>
</organism>
<dbReference type="RefSeq" id="WP_390329682.1">
    <property type="nucleotide sequence ID" value="NZ_JBHRTP010000091.1"/>
</dbReference>
<protein>
    <submittedName>
        <fullName evidence="2">Uncharacterized protein</fullName>
    </submittedName>
</protein>
<gene>
    <name evidence="2" type="ORF">ACFOFO_23710</name>
</gene>
<comment type="caution">
    <text evidence="2">The sequence shown here is derived from an EMBL/GenBank/DDBJ whole genome shotgun (WGS) entry which is preliminary data.</text>
</comment>
<dbReference type="Proteomes" id="UP001595530">
    <property type="component" value="Unassembled WGS sequence"/>
</dbReference>
<reference evidence="3" key="1">
    <citation type="journal article" date="2019" name="Int. J. Syst. Evol. Microbiol.">
        <title>The Global Catalogue of Microorganisms (GCM) 10K type strain sequencing project: providing services to taxonomists for standard genome sequencing and annotation.</title>
        <authorList>
            <consortium name="The Broad Institute Genomics Platform"/>
            <consortium name="The Broad Institute Genome Sequencing Center for Infectious Disease"/>
            <person name="Wu L."/>
            <person name="Ma J."/>
        </authorList>
    </citation>
    <scope>NUCLEOTIDE SEQUENCE [LARGE SCALE GENOMIC DNA]</scope>
    <source>
        <strain evidence="3">KCTC 42986</strain>
    </source>
</reference>
<evidence type="ECO:0000256" key="1">
    <source>
        <dbReference type="SAM" id="MobiDB-lite"/>
    </source>
</evidence>
<feature type="region of interest" description="Disordered" evidence="1">
    <location>
        <begin position="1"/>
        <end position="30"/>
    </location>
</feature>